<feature type="compositionally biased region" description="Basic and acidic residues" evidence="1">
    <location>
        <begin position="425"/>
        <end position="445"/>
    </location>
</feature>
<evidence type="ECO:0000313" key="3">
    <source>
        <dbReference type="Proteomes" id="UP001341840"/>
    </source>
</evidence>
<sequence>MEPCLRKTSIESFLRLFSWFFDLQGDEGEDYDLFPFAKKSLPAYPCLDSFDFPSDQSLSDRVWARTLTPQLLRVAAPGESTTEFKHKMVIYSPQLVACQFELAQAIPMPNPLTTDEPFVHYKTKDVKEVARCKAEEAQRFECYQRVSHLKRFFLTTSSFSAWWSNYFTSQCPSLAHALVILGFDLVLTNVNLDPVQSSPINVKTKGMHLQEIIAFEKFYKVKSNVKWIRPTFYDALEVWKRKKEAHLDRCLKKYFSARDRNPFVERDNLMKPFTYPPFPNAPFGLADSFPDPPRGPLSSDYIPNYSKTRHVTICSHKWCQQRDYLVQGRTTIERYPPDAKPVRIIGTTSEPTHRRKDVTSEGESQDKPKKEKKSKKSSGRSKKRAASDIEGEVPVLRTSSKKQTASDTGAEIPHPKAKKLKVKTTKREKALVGSEEEKTQKKEHSISSPQSDTIGAEGIEASKATLKVSKLPKLLRVSKLPRLQILIYPKLRRQKDPSWPVIGRLSRIQLPIQLSQQQLLKPREARPGMLPELSY</sequence>
<feature type="compositionally biased region" description="Basic residues" evidence="1">
    <location>
        <begin position="415"/>
        <end position="424"/>
    </location>
</feature>
<comment type="caution">
    <text evidence="2">The sequence shown here is derived from an EMBL/GenBank/DDBJ whole genome shotgun (WGS) entry which is preliminary data.</text>
</comment>
<evidence type="ECO:0000256" key="1">
    <source>
        <dbReference type="SAM" id="MobiDB-lite"/>
    </source>
</evidence>
<keyword evidence="3" id="KW-1185">Reference proteome</keyword>
<feature type="region of interest" description="Disordered" evidence="1">
    <location>
        <begin position="336"/>
        <end position="456"/>
    </location>
</feature>
<feature type="compositionally biased region" description="Polar residues" evidence="1">
    <location>
        <begin position="397"/>
        <end position="407"/>
    </location>
</feature>
<feature type="compositionally biased region" description="Basic residues" evidence="1">
    <location>
        <begin position="370"/>
        <end position="384"/>
    </location>
</feature>
<dbReference type="Proteomes" id="UP001341840">
    <property type="component" value="Unassembled WGS sequence"/>
</dbReference>
<dbReference type="EMBL" id="JASCZI010211470">
    <property type="protein sequence ID" value="MED6192373.1"/>
    <property type="molecule type" value="Genomic_DNA"/>
</dbReference>
<gene>
    <name evidence="2" type="ORF">PIB30_009451</name>
</gene>
<proteinExistence type="predicted"/>
<name>A0ABU6X5Y4_9FABA</name>
<reference evidence="2 3" key="1">
    <citation type="journal article" date="2023" name="Plants (Basel)">
        <title>Bridging the Gap: Combining Genomics and Transcriptomics Approaches to Understand Stylosanthes scabra, an Orphan Legume from the Brazilian Caatinga.</title>
        <authorList>
            <person name="Ferreira-Neto J.R.C."/>
            <person name="da Silva M.D."/>
            <person name="Binneck E."/>
            <person name="de Melo N.F."/>
            <person name="da Silva R.H."/>
            <person name="de Melo A.L.T.M."/>
            <person name="Pandolfi V."/>
            <person name="Bustamante F.O."/>
            <person name="Brasileiro-Vidal A.C."/>
            <person name="Benko-Iseppon A.M."/>
        </authorList>
    </citation>
    <scope>NUCLEOTIDE SEQUENCE [LARGE SCALE GENOMIC DNA]</scope>
    <source>
        <tissue evidence="2">Leaves</tissue>
    </source>
</reference>
<accession>A0ABU6X5Y4</accession>
<evidence type="ECO:0000313" key="2">
    <source>
        <dbReference type="EMBL" id="MED6192373.1"/>
    </source>
</evidence>
<organism evidence="2 3">
    <name type="scientific">Stylosanthes scabra</name>
    <dbReference type="NCBI Taxonomy" id="79078"/>
    <lineage>
        <taxon>Eukaryota</taxon>
        <taxon>Viridiplantae</taxon>
        <taxon>Streptophyta</taxon>
        <taxon>Embryophyta</taxon>
        <taxon>Tracheophyta</taxon>
        <taxon>Spermatophyta</taxon>
        <taxon>Magnoliopsida</taxon>
        <taxon>eudicotyledons</taxon>
        <taxon>Gunneridae</taxon>
        <taxon>Pentapetalae</taxon>
        <taxon>rosids</taxon>
        <taxon>fabids</taxon>
        <taxon>Fabales</taxon>
        <taxon>Fabaceae</taxon>
        <taxon>Papilionoideae</taxon>
        <taxon>50 kb inversion clade</taxon>
        <taxon>dalbergioids sensu lato</taxon>
        <taxon>Dalbergieae</taxon>
        <taxon>Pterocarpus clade</taxon>
        <taxon>Stylosanthes</taxon>
    </lineage>
</organism>
<protein>
    <submittedName>
        <fullName evidence="2">Uncharacterized protein</fullName>
    </submittedName>
</protein>